<accession>A0ABP4XTV4</accession>
<evidence type="ECO:0000256" key="1">
    <source>
        <dbReference type="SAM" id="MobiDB-lite"/>
    </source>
</evidence>
<reference evidence="3" key="1">
    <citation type="journal article" date="2019" name="Int. J. Syst. Evol. Microbiol.">
        <title>The Global Catalogue of Microorganisms (GCM) 10K type strain sequencing project: providing services to taxonomists for standard genome sequencing and annotation.</title>
        <authorList>
            <consortium name="The Broad Institute Genomics Platform"/>
            <consortium name="The Broad Institute Genome Sequencing Center for Infectious Disease"/>
            <person name="Wu L."/>
            <person name="Ma J."/>
        </authorList>
    </citation>
    <scope>NUCLEOTIDE SEQUENCE [LARGE SCALE GENOMIC DNA]</scope>
    <source>
        <strain evidence="3">JCM 15592</strain>
    </source>
</reference>
<comment type="caution">
    <text evidence="2">The sequence shown here is derived from an EMBL/GenBank/DDBJ whole genome shotgun (WGS) entry which is preliminary data.</text>
</comment>
<protein>
    <submittedName>
        <fullName evidence="2">Uncharacterized protein</fullName>
    </submittedName>
</protein>
<evidence type="ECO:0000313" key="3">
    <source>
        <dbReference type="Proteomes" id="UP001499938"/>
    </source>
</evidence>
<dbReference type="EMBL" id="BAAAPO010000025">
    <property type="protein sequence ID" value="GAA1791585.1"/>
    <property type="molecule type" value="Genomic_DNA"/>
</dbReference>
<sequence>MDGPAPGSRSPRDRVVASRPQGRRSFLQRLGALGPHWTAAGVNFYATPKVAWGEGVVATDLNGVPV</sequence>
<proteinExistence type="predicted"/>
<dbReference type="Proteomes" id="UP001499938">
    <property type="component" value="Unassembled WGS sequence"/>
</dbReference>
<organism evidence="2 3">
    <name type="scientific">Nostocoides veronense</name>
    <dbReference type="NCBI Taxonomy" id="330836"/>
    <lineage>
        <taxon>Bacteria</taxon>
        <taxon>Bacillati</taxon>
        <taxon>Actinomycetota</taxon>
        <taxon>Actinomycetes</taxon>
        <taxon>Micrococcales</taxon>
        <taxon>Intrasporangiaceae</taxon>
        <taxon>Nostocoides</taxon>
    </lineage>
</organism>
<gene>
    <name evidence="2" type="ORF">GCM10009811_15460</name>
</gene>
<evidence type="ECO:0000313" key="2">
    <source>
        <dbReference type="EMBL" id="GAA1791585.1"/>
    </source>
</evidence>
<feature type="region of interest" description="Disordered" evidence="1">
    <location>
        <begin position="1"/>
        <end position="22"/>
    </location>
</feature>
<keyword evidence="3" id="KW-1185">Reference proteome</keyword>
<name>A0ABP4XTV4_9MICO</name>